<reference evidence="2" key="1">
    <citation type="submission" date="2020-08" db="EMBL/GenBank/DDBJ databases">
        <title>Ramlibacter sp. USB13 16S ribosomal RNA gene genome sequencing and assembly.</title>
        <authorList>
            <person name="Kang M."/>
        </authorList>
    </citation>
    <scope>NUCLEOTIDE SEQUENCE</scope>
    <source>
        <strain evidence="2">USB13</strain>
    </source>
</reference>
<dbReference type="RefSeq" id="WP_187076045.1">
    <property type="nucleotide sequence ID" value="NZ_JACORT010000003.1"/>
</dbReference>
<dbReference type="AlphaFoldDB" id="A0A923MT29"/>
<accession>A0A923MT29</accession>
<evidence type="ECO:0000313" key="2">
    <source>
        <dbReference type="EMBL" id="MBC5783307.1"/>
    </source>
</evidence>
<name>A0A923MT29_9BURK</name>
<evidence type="ECO:0000313" key="3">
    <source>
        <dbReference type="Proteomes" id="UP000608513"/>
    </source>
</evidence>
<comment type="caution">
    <text evidence="2">The sequence shown here is derived from an EMBL/GenBank/DDBJ whole genome shotgun (WGS) entry which is preliminary data.</text>
</comment>
<dbReference type="EMBL" id="JACORT010000003">
    <property type="protein sequence ID" value="MBC5783307.1"/>
    <property type="molecule type" value="Genomic_DNA"/>
</dbReference>
<gene>
    <name evidence="2" type="ORF">H8N03_10155</name>
</gene>
<protein>
    <submittedName>
        <fullName evidence="2">Uncharacterized protein</fullName>
    </submittedName>
</protein>
<dbReference type="Proteomes" id="UP000608513">
    <property type="component" value="Unassembled WGS sequence"/>
</dbReference>
<sequence>MKHLACGLAALALLSSVADAAIQPLSVLTKRGGPLETGTYSCRQQYNQAGYTYKVVEFNSPTQYAWVHGGKKAGSMKYDTGSGKITFTGGPLGKGFEAHAGHRADGQPVIILVDTDLAPKADAYDYCTRRKS</sequence>
<keyword evidence="3" id="KW-1185">Reference proteome</keyword>
<keyword evidence="1" id="KW-0732">Signal</keyword>
<organism evidence="2 3">
    <name type="scientific">Ramlibacter cellulosilyticus</name>
    <dbReference type="NCBI Taxonomy" id="2764187"/>
    <lineage>
        <taxon>Bacteria</taxon>
        <taxon>Pseudomonadati</taxon>
        <taxon>Pseudomonadota</taxon>
        <taxon>Betaproteobacteria</taxon>
        <taxon>Burkholderiales</taxon>
        <taxon>Comamonadaceae</taxon>
        <taxon>Ramlibacter</taxon>
    </lineage>
</organism>
<feature type="signal peptide" evidence="1">
    <location>
        <begin position="1"/>
        <end position="20"/>
    </location>
</feature>
<proteinExistence type="predicted"/>
<feature type="chain" id="PRO_5038009232" evidence="1">
    <location>
        <begin position="21"/>
        <end position="132"/>
    </location>
</feature>
<evidence type="ECO:0000256" key="1">
    <source>
        <dbReference type="SAM" id="SignalP"/>
    </source>
</evidence>